<name>A0ACC2N7C9_9HYME</name>
<protein>
    <submittedName>
        <fullName evidence="1">Uncharacterized protein</fullName>
    </submittedName>
</protein>
<organism evidence="1 2">
    <name type="scientific">Eretmocerus hayati</name>
    <dbReference type="NCBI Taxonomy" id="131215"/>
    <lineage>
        <taxon>Eukaryota</taxon>
        <taxon>Metazoa</taxon>
        <taxon>Ecdysozoa</taxon>
        <taxon>Arthropoda</taxon>
        <taxon>Hexapoda</taxon>
        <taxon>Insecta</taxon>
        <taxon>Pterygota</taxon>
        <taxon>Neoptera</taxon>
        <taxon>Endopterygota</taxon>
        <taxon>Hymenoptera</taxon>
        <taxon>Apocrita</taxon>
        <taxon>Proctotrupomorpha</taxon>
        <taxon>Chalcidoidea</taxon>
        <taxon>Aphelinidae</taxon>
        <taxon>Aphelininae</taxon>
        <taxon>Eretmocerus</taxon>
    </lineage>
</organism>
<dbReference type="Proteomes" id="UP001239111">
    <property type="component" value="Chromosome 4"/>
</dbReference>
<dbReference type="EMBL" id="CM056744">
    <property type="protein sequence ID" value="KAJ8666868.1"/>
    <property type="molecule type" value="Genomic_DNA"/>
</dbReference>
<comment type="caution">
    <text evidence="1">The sequence shown here is derived from an EMBL/GenBank/DDBJ whole genome shotgun (WGS) entry which is preliminary data.</text>
</comment>
<accession>A0ACC2N7C9</accession>
<gene>
    <name evidence="1" type="ORF">QAD02_008530</name>
</gene>
<proteinExistence type="predicted"/>
<evidence type="ECO:0000313" key="1">
    <source>
        <dbReference type="EMBL" id="KAJ8666868.1"/>
    </source>
</evidence>
<keyword evidence="2" id="KW-1185">Reference proteome</keyword>
<evidence type="ECO:0000313" key="2">
    <source>
        <dbReference type="Proteomes" id="UP001239111"/>
    </source>
</evidence>
<reference evidence="1" key="1">
    <citation type="submission" date="2023-04" db="EMBL/GenBank/DDBJ databases">
        <title>A chromosome-level genome assembly of the parasitoid wasp Eretmocerus hayati.</title>
        <authorList>
            <person name="Zhong Y."/>
            <person name="Liu S."/>
            <person name="Liu Y."/>
        </authorList>
    </citation>
    <scope>NUCLEOTIDE SEQUENCE</scope>
    <source>
        <strain evidence="1">ZJU_SS_LIU_2023</strain>
    </source>
</reference>
<sequence length="444" mass="51098">MMVFNDYKDTLKSYIHDDDKLVTYKWLSKEFEVHINAAKDILKQYWNKFKVSEQLTATFLIIGQLKDDSLRIEVVRDSDLETSRNKFMKIHCEHVYSLQKSLPDIQQLAFSGEGDLRYSAIKCSGIAIREPPVISKKDNKSELENRSQNGSILKQQEETNKNQSQTSQDKVNTQKNQIPNESLSKKNEDHKEKSGKLSKEKQVKKKAEGKKSNGDSQKKENKLNFFGAKSKEAPKGKVSENKKETEHASDESQKNDPELELSKQADEKVPRDVRKSENSDKQKPKNDEQQTETDSQKRNNGQKSKNTKSNRGTKRNRSQEKGALSKRKRIVVMDSSEDESHDSSHEPEEEPMEVVEEPVKKQSSACLSPPAEKRENGKRMVRKTVDKVFKDENGYLVTKREYVYEPVSDEQESVEAKKEEVKKSKPVEVKAKKQTSLMSFFKKT</sequence>